<organism evidence="1">
    <name type="scientific">Ackermannviridae sp</name>
    <dbReference type="NCBI Taxonomy" id="2831612"/>
    <lineage>
        <taxon>Viruses</taxon>
        <taxon>Duplodnaviria</taxon>
        <taxon>Heunggongvirae</taxon>
        <taxon>Uroviricota</taxon>
        <taxon>Caudoviricetes</taxon>
        <taxon>Pantevenvirales</taxon>
        <taxon>Ackermannviridae</taxon>
    </lineage>
</organism>
<accession>A0A8S5VPZ8</accession>
<name>A0A8S5VPZ8_9CAUD</name>
<protein>
    <submittedName>
        <fullName evidence="1">Uncharacterized protein</fullName>
    </submittedName>
</protein>
<sequence length="59" mass="6665">MKARRRQNAIANLNAVSKAAKPIRSAARWQDATGLREPENFCPHSEVRKKLQPRIGARV</sequence>
<reference evidence="1" key="1">
    <citation type="journal article" date="2021" name="Proc. Natl. Acad. Sci. U.S.A.">
        <title>A Catalog of Tens of Thousands of Viruses from Human Metagenomes Reveals Hidden Associations with Chronic Diseases.</title>
        <authorList>
            <person name="Tisza M.J."/>
            <person name="Buck C.B."/>
        </authorList>
    </citation>
    <scope>NUCLEOTIDE SEQUENCE</scope>
    <source>
        <strain evidence="1">CtS9I1</strain>
    </source>
</reference>
<evidence type="ECO:0000313" key="1">
    <source>
        <dbReference type="EMBL" id="DAG95088.1"/>
    </source>
</evidence>
<dbReference type="EMBL" id="BK035350">
    <property type="protein sequence ID" value="DAG95088.1"/>
    <property type="molecule type" value="Genomic_DNA"/>
</dbReference>
<proteinExistence type="predicted"/>